<accession>E5E4C6</accession>
<keyword evidence="2" id="KW-1185">Reference proteome</keyword>
<protein>
    <submittedName>
        <fullName evidence="1">Uncharacterized protein</fullName>
    </submittedName>
</protein>
<dbReference type="RefSeq" id="YP_004009762.1">
    <property type="nucleotide sequence ID" value="NC_014661.1"/>
</dbReference>
<dbReference type="GeneID" id="9926036"/>
<dbReference type="Proteomes" id="UP000008730">
    <property type="component" value="Segment"/>
</dbReference>
<evidence type="ECO:0000313" key="1">
    <source>
        <dbReference type="EMBL" id="ADG36110.1"/>
    </source>
</evidence>
<sequence>MKPYKLYKAADLLEFTKICNDVIRQLYVAKLPMTVQFRDLCIETNDQARIWRAYNDDLTLWRSGYSVLLTKRAAATFKYYREMST</sequence>
<dbReference type="KEGG" id="vg:9926036"/>
<reference evidence="1 2" key="1">
    <citation type="journal article" date="2010" name="Virol. J.">
        <title>Genomes of the T4-related bacteriophages as windows on microbial genome evolution.</title>
        <authorList>
            <person name="Petrov V.M."/>
            <person name="Ratnayaka S."/>
            <person name="Nolan J.M."/>
            <person name="Miller E.S."/>
            <person name="Karam J.D."/>
        </authorList>
    </citation>
    <scope>NUCLEOTIDE SEQUENCE [LARGE SCALE GENOMIC DNA]</scope>
</reference>
<organism evidence="1 2">
    <name type="scientific">Acinetobacter phage Acj61</name>
    <dbReference type="NCBI Taxonomy" id="760732"/>
    <lineage>
        <taxon>Viruses</taxon>
        <taxon>Duplodnaviria</taxon>
        <taxon>Heunggongvirae</taxon>
        <taxon>Uroviricota</taxon>
        <taxon>Caudoviricetes</taxon>
        <taxon>Pantevenvirales</taxon>
        <taxon>Straboviridae</taxon>
        <taxon>Twarogvirinae</taxon>
        <taxon>Lasallevirus</taxon>
        <taxon>Lasallevirus Acj61</taxon>
        <taxon>Acinetobacter virus Acj61</taxon>
    </lineage>
</organism>
<gene>
    <name evidence="1" type="ORF">Acj61p145</name>
</gene>
<proteinExistence type="predicted"/>
<evidence type="ECO:0000313" key="2">
    <source>
        <dbReference type="Proteomes" id="UP000008730"/>
    </source>
</evidence>
<dbReference type="EMBL" id="GU911519">
    <property type="protein sequence ID" value="ADG36110.1"/>
    <property type="molecule type" value="Genomic_DNA"/>
</dbReference>
<name>E5E4C6_9CAUD</name>